<sequence>MSVVILTLLVVVVLAAVIALVKAVRIIPQSRAGIVERLGKYQATLNPGLHFLIPFIDRLLPLIDLREQVVPFPAQSVITEDNLVVGIDTVVYFQVTDPRAATYEITNYIQAVDELTSATLRNVVGGLNLEETLTSRDKINAELRGVLDSTTGRWGIRISRVDIKEITPPPSIQDSMEKQMRAERDRRAAILTAEGEKQSSILTAEGERQAAVLSAEGDAKAAILRADGEAQAIAKVFDSIHRAKPTQKLLAYQYIQTLPKVAEGSANKVWMIPAELTGALRGVGSYLNPGASDGPGGDDDEPNVPADLPSDEPIVAHETVKVTEEDLEPDLTLTDPNDFEMPDSPYTSPIAQQARDPHVAEEDVENTVEDAPGSTPDAGAAPQHRQDDPGNETR</sequence>
<dbReference type="SMART" id="SM00244">
    <property type="entry name" value="PHB"/>
    <property type="match status" value="1"/>
</dbReference>
<dbReference type="OrthoDB" id="9809197at2"/>
<dbReference type="Gene3D" id="3.30.479.30">
    <property type="entry name" value="Band 7 domain"/>
    <property type="match status" value="1"/>
</dbReference>
<dbReference type="GO" id="GO:0005886">
    <property type="term" value="C:plasma membrane"/>
    <property type="evidence" value="ECO:0007669"/>
    <property type="project" value="UniProtKB-ARBA"/>
</dbReference>
<evidence type="ECO:0000256" key="2">
    <source>
        <dbReference type="SAM" id="MobiDB-lite"/>
    </source>
</evidence>
<evidence type="ECO:0000256" key="1">
    <source>
        <dbReference type="ARBA" id="ARBA00008164"/>
    </source>
</evidence>
<accession>A0A4Y4D6X0</accession>
<dbReference type="STRING" id="1272.GCA_900014985_00447"/>
<dbReference type="InterPro" id="IPR050710">
    <property type="entry name" value="Band7/mec-2_domain"/>
</dbReference>
<dbReference type="Proteomes" id="UP000315730">
    <property type="component" value="Unassembled WGS sequence"/>
</dbReference>
<gene>
    <name evidence="4" type="ORF">KVA01_06750</name>
</gene>
<protein>
    <recommendedName>
        <fullName evidence="3">Band 7 domain-containing protein</fullName>
    </recommendedName>
</protein>
<keyword evidence="5" id="KW-1185">Reference proteome</keyword>
<feature type="region of interest" description="Disordered" evidence="2">
    <location>
        <begin position="287"/>
        <end position="394"/>
    </location>
</feature>
<dbReference type="GO" id="GO:0098552">
    <property type="term" value="C:side of membrane"/>
    <property type="evidence" value="ECO:0007669"/>
    <property type="project" value="UniProtKB-ARBA"/>
</dbReference>
<dbReference type="SUPFAM" id="SSF117892">
    <property type="entry name" value="Band 7/SPFH domain"/>
    <property type="match status" value="1"/>
</dbReference>
<feature type="compositionally biased region" description="Basic and acidic residues" evidence="2">
    <location>
        <begin position="314"/>
        <end position="324"/>
    </location>
</feature>
<dbReference type="EMBL" id="BJNW01000004">
    <property type="protein sequence ID" value="GEC98520.1"/>
    <property type="molecule type" value="Genomic_DNA"/>
</dbReference>
<comment type="similarity">
    <text evidence="1">Belongs to the band 7/mec-2 family.</text>
</comment>
<dbReference type="PANTHER" id="PTHR43327:SF10">
    <property type="entry name" value="STOMATIN-LIKE PROTEIN 2, MITOCHONDRIAL"/>
    <property type="match status" value="1"/>
</dbReference>
<dbReference type="RefSeq" id="WP_068467465.1">
    <property type="nucleotide sequence ID" value="NZ_BJNW01000004.1"/>
</dbReference>
<organism evidence="4 5">
    <name type="scientific">Kocuria varians</name>
    <name type="common">Micrococcus varians</name>
    <dbReference type="NCBI Taxonomy" id="1272"/>
    <lineage>
        <taxon>Bacteria</taxon>
        <taxon>Bacillati</taxon>
        <taxon>Actinomycetota</taxon>
        <taxon>Actinomycetes</taxon>
        <taxon>Micrococcales</taxon>
        <taxon>Micrococcaceae</taxon>
        <taxon>Kocuria</taxon>
    </lineage>
</organism>
<dbReference type="FunFam" id="3.30.479.30:FF:000004">
    <property type="entry name" value="Putative membrane protease family, stomatin"/>
    <property type="match status" value="1"/>
</dbReference>
<evidence type="ECO:0000259" key="3">
    <source>
        <dbReference type="SMART" id="SM00244"/>
    </source>
</evidence>
<proteinExistence type="inferred from homology"/>
<reference evidence="4 5" key="1">
    <citation type="submission" date="2019-06" db="EMBL/GenBank/DDBJ databases">
        <title>Whole genome shotgun sequence of Kocuria varians NBRC 15358.</title>
        <authorList>
            <person name="Hosoyama A."/>
            <person name="Uohara A."/>
            <person name="Ohji S."/>
            <person name="Ichikawa N."/>
        </authorList>
    </citation>
    <scope>NUCLEOTIDE SEQUENCE [LARGE SCALE GENOMIC DNA]</scope>
    <source>
        <strain evidence="4 5">NBRC 15358</strain>
    </source>
</reference>
<dbReference type="InterPro" id="IPR036013">
    <property type="entry name" value="Band_7/SPFH_dom_sf"/>
</dbReference>
<dbReference type="PANTHER" id="PTHR43327">
    <property type="entry name" value="STOMATIN-LIKE PROTEIN 2, MITOCHONDRIAL"/>
    <property type="match status" value="1"/>
</dbReference>
<feature type="compositionally biased region" description="Basic and acidic residues" evidence="2">
    <location>
        <begin position="384"/>
        <end position="394"/>
    </location>
</feature>
<comment type="caution">
    <text evidence="4">The sequence shown here is derived from an EMBL/GenBank/DDBJ whole genome shotgun (WGS) entry which is preliminary data.</text>
</comment>
<dbReference type="Pfam" id="PF01145">
    <property type="entry name" value="Band_7"/>
    <property type="match status" value="1"/>
</dbReference>
<feature type="domain" description="Band 7" evidence="3">
    <location>
        <begin position="22"/>
        <end position="180"/>
    </location>
</feature>
<evidence type="ECO:0000313" key="4">
    <source>
        <dbReference type="EMBL" id="GEC98520.1"/>
    </source>
</evidence>
<name>A0A4Y4D6X0_KOCVA</name>
<dbReference type="AlphaFoldDB" id="A0A4Y4D6X0"/>
<dbReference type="InterPro" id="IPR001107">
    <property type="entry name" value="Band_7"/>
</dbReference>
<evidence type="ECO:0000313" key="5">
    <source>
        <dbReference type="Proteomes" id="UP000315730"/>
    </source>
</evidence>
<dbReference type="InterPro" id="IPR001972">
    <property type="entry name" value="Stomatin_HflK_fam"/>
</dbReference>
<dbReference type="PRINTS" id="PR00721">
    <property type="entry name" value="STOMATIN"/>
</dbReference>